<dbReference type="EMBL" id="AQPX01000020">
    <property type="protein sequence ID" value="EON71859.1"/>
    <property type="molecule type" value="Genomic_DNA"/>
</dbReference>
<dbReference type="eggNOG" id="COG1793">
    <property type="taxonomic scope" value="Bacteria"/>
</dbReference>
<comment type="caution">
    <text evidence="1">The sequence shown here is derived from an EMBL/GenBank/DDBJ whole genome shotgun (WGS) entry which is preliminary data.</text>
</comment>
<evidence type="ECO:0000313" key="2">
    <source>
        <dbReference type="Proteomes" id="UP000013911"/>
    </source>
</evidence>
<dbReference type="GO" id="GO:0016874">
    <property type="term" value="F:ligase activity"/>
    <property type="evidence" value="ECO:0007669"/>
    <property type="project" value="UniProtKB-KW"/>
</dbReference>
<proteinExistence type="predicted"/>
<sequence length="91" mass="10406">MLVGKQLSKGKYKPLANVEFGFKPGEKEAFRQIAKQITTKVDRNTTWLEPNLNCKVQHLEKTNTGSLRTVSFKGFSFEKTKIILEHLKSHS</sequence>
<dbReference type="AlphaFoldDB" id="R7ZCV7"/>
<organism evidence="1 2">
    <name type="scientific">Lysinibacillus sphaericus OT4b.31</name>
    <dbReference type="NCBI Taxonomy" id="1285586"/>
    <lineage>
        <taxon>Bacteria</taxon>
        <taxon>Bacillati</taxon>
        <taxon>Bacillota</taxon>
        <taxon>Bacilli</taxon>
        <taxon>Bacillales</taxon>
        <taxon>Bacillaceae</taxon>
        <taxon>Lysinibacillus</taxon>
    </lineage>
</organism>
<dbReference type="InterPro" id="IPR012340">
    <property type="entry name" value="NA-bd_OB-fold"/>
</dbReference>
<dbReference type="SUPFAM" id="SSF50249">
    <property type="entry name" value="Nucleic acid-binding proteins"/>
    <property type="match status" value="1"/>
</dbReference>
<keyword evidence="1" id="KW-0436">Ligase</keyword>
<dbReference type="Proteomes" id="UP000013911">
    <property type="component" value="Unassembled WGS sequence"/>
</dbReference>
<name>R7ZCV7_LYSSH</name>
<accession>R7ZCV7</accession>
<gene>
    <name evidence="1" type="ORF">H131_12983</name>
</gene>
<evidence type="ECO:0000313" key="1">
    <source>
        <dbReference type="EMBL" id="EON71859.1"/>
    </source>
</evidence>
<dbReference type="HOGENOM" id="CLU_2494163_0_0_9"/>
<reference evidence="1 2" key="1">
    <citation type="submission" date="2013-04" db="EMBL/GenBank/DDBJ databases">
        <title>Draft genome of the heavy metal tolerant bacterium Lysinibacillus sphaericus strain OT4b.31.</title>
        <authorList>
            <person name="Pena-Montenegro T.D."/>
            <person name="Dussan J."/>
        </authorList>
    </citation>
    <scope>NUCLEOTIDE SEQUENCE [LARGE SCALE GENOMIC DNA]</scope>
    <source>
        <strain evidence="1 2">OT4b.31</strain>
    </source>
</reference>
<protein>
    <submittedName>
        <fullName evidence="1">Putative DNA ligase-like protein</fullName>
    </submittedName>
</protein>